<name>A0A015V7F3_BACFG</name>
<dbReference type="AlphaFoldDB" id="A0A015V7F3"/>
<accession>A0A015V7F3</accession>
<dbReference type="PATRIC" id="fig|1339316.3.peg.1893"/>
<gene>
    <name evidence="1" type="ORF">M125_1962</name>
</gene>
<reference evidence="1 2" key="1">
    <citation type="submission" date="2014-02" db="EMBL/GenBank/DDBJ databases">
        <authorList>
            <person name="Sears C."/>
            <person name="Carroll K."/>
            <person name="Sack B.R."/>
            <person name="Qadri F."/>
            <person name="Myers L.L."/>
            <person name="Chung G.-T."/>
            <person name="Escheverria P."/>
            <person name="Fraser C.M."/>
            <person name="Sadzewicz L."/>
            <person name="Shefchek K.A."/>
            <person name="Tallon L."/>
            <person name="Das S.P."/>
            <person name="Daugherty S."/>
            <person name="Mongodin E.F."/>
        </authorList>
    </citation>
    <scope>NUCLEOTIDE SEQUENCE [LARGE SCALE GENOMIC DNA]</scope>
    <source>
        <strain evidence="2">3998T(B)3</strain>
    </source>
</reference>
<sequence>MIKRILLLVIVIGGGMTTVAQNSIDTLFVSVSQRLSGHPSELIYLQTGKDIYETGEDLWFKAYQLDAKSFALSEQSETLYLQMLNDKDSVVWAEKYPIEKGIAEGHVYIDTKLSEGNYRLGTYTRHSYYNDTTGISPERKIRIVRNIALDSLPEHREKPGEFRFNLFPEGGNLVSGLPFRLAFKATGSGGCPVDVEGTLYQDEIPVLSFKSSHDGMGVIPFTPSSGKEYRIELANGYSYALPEIYRQGMGLRLSGRDGKQLEFLISQTEGLSDQEVYLVGQIRGTVCCVAKGLLKDRLKMKIPLSEFPYQGIAEFTLFNAAMQPVAERLVYVHPEKKLHIDIVTEKESYVLREKATLKVKVTDDNGQPVKADLGISVFDKAYSNPDDRVNMLAYCYLSSQIRGAVCRPAYYFDEKNADRMQAMDLLLLTQGWRRYVWELNGAVRHGEMFLRDDVTGIQTLGSKKKSKGTGGAKQLIQVSGAEGNSTYLMTDSLGRFTVDTDLMKTLRGGYVYLKPMLSKEFKPELEIQDYFPAIDSIRRKKSFDCSLINCTQRPKEEIYDAPVVSGDSTILLDEVVIARKARKPFRDKLMGRLDSLAQMNLNSVYVCTSCGLLLNYNPDYQGHHALVGEGGCPAKGRKQPVDGETYRIAKYKYYGDSKGGGVYFSVVDAHSVVYHATEFTEEELLRMNNMWRVKGYYGKREFYQPDEIDMQLPVPDARNTLLWAPSVVTDEKGEATVSFYCSDINTGFIGVAEGVDGTGLLGTDQCEFRVIRRAD</sequence>
<dbReference type="Gene3D" id="2.60.40.1930">
    <property type="match status" value="1"/>
</dbReference>
<organism evidence="1 2">
    <name type="scientific">Bacteroides fragilis str. 3998T(B)3</name>
    <dbReference type="NCBI Taxonomy" id="1339316"/>
    <lineage>
        <taxon>Bacteria</taxon>
        <taxon>Pseudomonadati</taxon>
        <taxon>Bacteroidota</taxon>
        <taxon>Bacteroidia</taxon>
        <taxon>Bacteroidales</taxon>
        <taxon>Bacteroidaceae</taxon>
        <taxon>Bacteroides</taxon>
    </lineage>
</organism>
<dbReference type="Proteomes" id="UP000020773">
    <property type="component" value="Unassembled WGS sequence"/>
</dbReference>
<proteinExistence type="predicted"/>
<dbReference type="RefSeq" id="WP_008768253.1">
    <property type="nucleotide sequence ID" value="NZ_JGDB01000060.1"/>
</dbReference>
<comment type="caution">
    <text evidence="1">The sequence shown here is derived from an EMBL/GenBank/DDBJ whole genome shotgun (WGS) entry which is preliminary data.</text>
</comment>
<evidence type="ECO:0000313" key="2">
    <source>
        <dbReference type="Proteomes" id="UP000020773"/>
    </source>
</evidence>
<evidence type="ECO:0000313" key="1">
    <source>
        <dbReference type="EMBL" id="EXY91281.1"/>
    </source>
</evidence>
<protein>
    <submittedName>
        <fullName evidence="1">MG2 domain protein</fullName>
    </submittedName>
</protein>
<dbReference type="EMBL" id="JGDB01000060">
    <property type="protein sequence ID" value="EXY91281.1"/>
    <property type="molecule type" value="Genomic_DNA"/>
</dbReference>